<reference evidence="2" key="1">
    <citation type="journal article" date="2014" name="Front. Microbiol.">
        <title>High frequency of phylogenetically diverse reductive dehalogenase-homologous genes in deep subseafloor sedimentary metagenomes.</title>
        <authorList>
            <person name="Kawai M."/>
            <person name="Futagami T."/>
            <person name="Toyoda A."/>
            <person name="Takaki Y."/>
            <person name="Nishi S."/>
            <person name="Hori S."/>
            <person name="Arai W."/>
            <person name="Tsubouchi T."/>
            <person name="Morono Y."/>
            <person name="Uchiyama I."/>
            <person name="Ito T."/>
            <person name="Fujiyama A."/>
            <person name="Inagaki F."/>
            <person name="Takami H."/>
        </authorList>
    </citation>
    <scope>NUCLEOTIDE SEQUENCE</scope>
    <source>
        <strain evidence="2">Expedition CK06-06</strain>
    </source>
</reference>
<proteinExistence type="predicted"/>
<dbReference type="AlphaFoldDB" id="X1V825"/>
<keyword evidence="1" id="KW-0175">Coiled coil</keyword>
<feature type="coiled-coil region" evidence="1">
    <location>
        <begin position="15"/>
        <end position="42"/>
    </location>
</feature>
<protein>
    <submittedName>
        <fullName evidence="2">Uncharacterized protein</fullName>
    </submittedName>
</protein>
<comment type="caution">
    <text evidence="2">The sequence shown here is derived from an EMBL/GenBank/DDBJ whole genome shotgun (WGS) entry which is preliminary data.</text>
</comment>
<evidence type="ECO:0000313" key="2">
    <source>
        <dbReference type="EMBL" id="GAJ12392.1"/>
    </source>
</evidence>
<accession>X1V825</accession>
<name>X1V825_9ZZZZ</name>
<dbReference type="EMBL" id="BARW01032360">
    <property type="protein sequence ID" value="GAJ12392.1"/>
    <property type="molecule type" value="Genomic_DNA"/>
</dbReference>
<evidence type="ECO:0000256" key="1">
    <source>
        <dbReference type="SAM" id="Coils"/>
    </source>
</evidence>
<sequence length="99" mass="11617">MEIIQKAKILKNLNTKELVKKLKQYEDALEKALNEQMTYASQNHSFIVSRGSDCQEVKRILAELTMQTPTKEEGKKFTVADRETWLVLQRKENKELTLY</sequence>
<gene>
    <name evidence="2" type="ORF">S12H4_51238</name>
</gene>
<organism evidence="2">
    <name type="scientific">marine sediment metagenome</name>
    <dbReference type="NCBI Taxonomy" id="412755"/>
    <lineage>
        <taxon>unclassified sequences</taxon>
        <taxon>metagenomes</taxon>
        <taxon>ecological metagenomes</taxon>
    </lineage>
</organism>